<gene>
    <name evidence="2" type="ORF">Cvel_14286</name>
</gene>
<reference evidence="2" key="1">
    <citation type="submission" date="2014-11" db="EMBL/GenBank/DDBJ databases">
        <authorList>
            <person name="Otto D Thomas"/>
            <person name="Naeem Raeece"/>
        </authorList>
    </citation>
    <scope>NUCLEOTIDE SEQUENCE</scope>
</reference>
<dbReference type="VEuPathDB" id="CryptoDB:Cvel_14286"/>
<feature type="region of interest" description="Disordered" evidence="1">
    <location>
        <begin position="27"/>
        <end position="57"/>
    </location>
</feature>
<organism evidence="2">
    <name type="scientific">Chromera velia CCMP2878</name>
    <dbReference type="NCBI Taxonomy" id="1169474"/>
    <lineage>
        <taxon>Eukaryota</taxon>
        <taxon>Sar</taxon>
        <taxon>Alveolata</taxon>
        <taxon>Colpodellida</taxon>
        <taxon>Chromeraceae</taxon>
        <taxon>Chromera</taxon>
    </lineage>
</organism>
<evidence type="ECO:0000313" key="2">
    <source>
        <dbReference type="EMBL" id="CEM04387.1"/>
    </source>
</evidence>
<name>A0A0G4EYY5_9ALVE</name>
<proteinExistence type="predicted"/>
<dbReference type="AlphaFoldDB" id="A0A0G4EYY5"/>
<accession>A0A0G4EYY5</accession>
<evidence type="ECO:0000256" key="1">
    <source>
        <dbReference type="SAM" id="MobiDB-lite"/>
    </source>
</evidence>
<dbReference type="EMBL" id="CDMZ01000010">
    <property type="protein sequence ID" value="CEM04387.1"/>
    <property type="molecule type" value="Genomic_DNA"/>
</dbReference>
<sequence>MFGSDELSALVKLSLVVCTDTVGELLNNLERGDPSPGGDGDGDGQDEKDPSLTSSSPGGIRVCDAVYIFGEHPDNEGSQVLALRIFFESILERLLVMPWVEREAKQVLGPKLKELPEEPTDALQLVSDRDTLVSLALRLAMDLFERLMPVVLSTDDEGQRGSGNAGFTHIKQRVCQEVIWPCLVNFSTKVLQKTDFGLPSFINQREAAVSAAALTKTGGLLESHWAAHMESRVKAVPLPETEKIVHTLNEARALLGFCHEHEFKTLVICAPTFHLPRCFVTTVSALKEETQQRGRLTSFNVFCLCGTPLPWTAFVTHNQGKVCGTRLQILEGELERLRLYHEKGDLLRPSEALQWFVEHRSLN</sequence>
<protein>
    <submittedName>
        <fullName evidence="2">Uncharacterized protein</fullName>
    </submittedName>
</protein>